<accession>A0A023D5U8</accession>
<dbReference type="Pfam" id="PF02190">
    <property type="entry name" value="LON_substr_bdg"/>
    <property type="match status" value="1"/>
</dbReference>
<evidence type="ECO:0000259" key="1">
    <source>
        <dbReference type="PROSITE" id="PS51787"/>
    </source>
</evidence>
<evidence type="ECO:0000313" key="3">
    <source>
        <dbReference type="Proteomes" id="UP000019760"/>
    </source>
</evidence>
<dbReference type="InterPro" id="IPR003111">
    <property type="entry name" value="Lon_prtase_N"/>
</dbReference>
<keyword evidence="2" id="KW-0378">Hydrolase</keyword>
<dbReference type="PANTHER" id="PTHR46732">
    <property type="entry name" value="ATP-DEPENDENT PROTEASE LA (LON) DOMAIN PROTEIN"/>
    <property type="match status" value="1"/>
</dbReference>
<dbReference type="GO" id="GO:0006508">
    <property type="term" value="P:proteolysis"/>
    <property type="evidence" value="ECO:0007669"/>
    <property type="project" value="UniProtKB-KW"/>
</dbReference>
<comment type="caution">
    <text evidence="2">The sequence shown here is derived from an EMBL/GenBank/DDBJ whole genome shotgun (WGS) entry which is preliminary data.</text>
</comment>
<dbReference type="PROSITE" id="PS51787">
    <property type="entry name" value="LON_N"/>
    <property type="match status" value="1"/>
</dbReference>
<dbReference type="SMART" id="SM00464">
    <property type="entry name" value="LON"/>
    <property type="match status" value="1"/>
</dbReference>
<dbReference type="GO" id="GO:0008233">
    <property type="term" value="F:peptidase activity"/>
    <property type="evidence" value="ECO:0007669"/>
    <property type="project" value="UniProtKB-KW"/>
</dbReference>
<dbReference type="SUPFAM" id="SSF88697">
    <property type="entry name" value="PUA domain-like"/>
    <property type="match status" value="1"/>
</dbReference>
<dbReference type="InterPro" id="IPR015947">
    <property type="entry name" value="PUA-like_sf"/>
</dbReference>
<dbReference type="InterPro" id="IPR046336">
    <property type="entry name" value="Lon_prtase_N_sf"/>
</dbReference>
<gene>
    <name evidence="2" type="ORF">Amme_064_027</name>
</gene>
<name>A0A023D5U8_ACIMT</name>
<dbReference type="EMBL" id="BAND01000064">
    <property type="protein sequence ID" value="GAJ29533.1"/>
    <property type="molecule type" value="Genomic_DNA"/>
</dbReference>
<keyword evidence="2" id="KW-0645">Protease</keyword>
<sequence>MVPPLSEVTLADLPAEIGLFPLSGAVLLPSGKLPLNIFEPRYIALIEDALASNRLIGMIQPVDDLDDSDTPALHGIGCLGRITSFTERADGTYAVTLSGVIRFRFLRETGLTRGYRRARIDCSAFSADLTEGGNVSLDRTRLIDSLRRYLDAHHLRTSWSAIEEMEDDTLLIVLPMLVPFTSDEKQSLLEAETMGVRAALLLTLLDDTPEDDDDFDTDEE</sequence>
<dbReference type="Proteomes" id="UP000019760">
    <property type="component" value="Unassembled WGS sequence"/>
</dbReference>
<feature type="domain" description="Lon N-terminal" evidence="1">
    <location>
        <begin position="17"/>
        <end position="209"/>
    </location>
</feature>
<dbReference type="PANTHER" id="PTHR46732:SF8">
    <property type="entry name" value="ATP-DEPENDENT PROTEASE LA (LON) DOMAIN PROTEIN"/>
    <property type="match status" value="1"/>
</dbReference>
<protein>
    <submittedName>
        <fullName evidence="2">Lon-like ATP-dependent protease La</fullName>
    </submittedName>
</protein>
<keyword evidence="3" id="KW-1185">Reference proteome</keyword>
<dbReference type="AlphaFoldDB" id="A0A023D5U8"/>
<dbReference type="Gene3D" id="2.30.130.40">
    <property type="entry name" value="LON domain-like"/>
    <property type="match status" value="1"/>
</dbReference>
<dbReference type="RefSeq" id="WP_239641685.1">
    <property type="nucleotide sequence ID" value="NZ_BAND01000064.1"/>
</dbReference>
<proteinExistence type="predicted"/>
<organism evidence="2 3">
    <name type="scientific">Acidomonas methanolica NBRC 104435</name>
    <dbReference type="NCBI Taxonomy" id="1231351"/>
    <lineage>
        <taxon>Bacteria</taxon>
        <taxon>Pseudomonadati</taxon>
        <taxon>Pseudomonadota</taxon>
        <taxon>Alphaproteobacteria</taxon>
        <taxon>Acetobacterales</taxon>
        <taxon>Acetobacteraceae</taxon>
        <taxon>Acidomonas</taxon>
    </lineage>
</organism>
<reference evidence="3" key="1">
    <citation type="journal article" date="2014" name="FEMS Microbiol. Lett.">
        <title>Draft Genomic DNA Sequence of the Facultatively Methylotrophic Bacterium Acidomonas methanolica type strain MB58.</title>
        <authorList>
            <person name="Higashiura N."/>
            <person name="Hadano H."/>
            <person name="Hirakawa H."/>
            <person name="Matsutani M."/>
            <person name="Takabe S."/>
            <person name="Matsushita K."/>
            <person name="Azuma Y."/>
        </authorList>
    </citation>
    <scope>NUCLEOTIDE SEQUENCE [LARGE SCALE GENOMIC DNA]</scope>
    <source>
        <strain evidence="3">MB58</strain>
    </source>
</reference>
<reference evidence="2 3" key="2">
    <citation type="journal article" date="2014" name="FEMS Microbiol. Lett.">
        <title>Draft genomic DNA sequence of the facultatively methylotrophic bacterium Acidomonas methanolica type strain MB58.</title>
        <authorList>
            <person name="Higashiura N."/>
            <person name="Hadano H."/>
            <person name="Hirakawa H."/>
            <person name="Matsutani M."/>
            <person name="Takabe S."/>
            <person name="Matsushita K."/>
            <person name="Azuma Y."/>
        </authorList>
    </citation>
    <scope>NUCLEOTIDE SEQUENCE [LARGE SCALE GENOMIC DNA]</scope>
    <source>
        <strain evidence="2 3">MB58</strain>
    </source>
</reference>
<evidence type="ECO:0000313" key="2">
    <source>
        <dbReference type="EMBL" id="GAJ29533.1"/>
    </source>
</evidence>